<evidence type="ECO:0000313" key="2">
    <source>
        <dbReference type="EMBL" id="GMH82492.1"/>
    </source>
</evidence>
<proteinExistence type="predicted"/>
<sequence length="400" mass="43234">MSKRTAGAGYEYANSFDEDRYVNTTTTTSDANFDAKKTKLTLQTNSAPPPTPLGFGPPAPPKPPTDAEIYAEQLRQEANPNGTRTSTRVKRITTSRFPGLTKLFFSETPSTDKRLRKVHSNPNVYVIDNFLTKIELDHIAARCDLDIPIQTDYSQEIIMKEEEHEQTVLLETTTVEPTLETSQPVPVVPVVPIVAQPIPIAQPQMQSFATQPPAPLSQPQPQQTQEPYPLQTGQPLLAPAEPQPVKVKKPRKMKQKKAAPPDEFGLRLAAALNASPIKSIAIRPGNTDGGAVAGAAVATTTDTTTSATTTTTTKPTPTPIIPQTPLPPPPLQPITQFYVLGSPPKPPTLPKPPSTEPLTSPYLQGGGVKTGSPVKKNKKFKKSYTDDSTTLTRNAEGESI</sequence>
<feature type="compositionally biased region" description="Low complexity" evidence="1">
    <location>
        <begin position="219"/>
        <end position="231"/>
    </location>
</feature>
<name>A0A9W7B7F9_9STRA</name>
<feature type="compositionally biased region" description="Low complexity" evidence="1">
    <location>
        <begin position="303"/>
        <end position="315"/>
    </location>
</feature>
<comment type="caution">
    <text evidence="2">The sequence shown here is derived from an EMBL/GenBank/DDBJ whole genome shotgun (WGS) entry which is preliminary data.</text>
</comment>
<feature type="region of interest" description="Disordered" evidence="1">
    <location>
        <begin position="341"/>
        <end position="400"/>
    </location>
</feature>
<feature type="compositionally biased region" description="Pro residues" evidence="1">
    <location>
        <begin position="316"/>
        <end position="326"/>
    </location>
</feature>
<gene>
    <name evidence="2" type="ORF">TL16_g09276</name>
</gene>
<evidence type="ECO:0000256" key="1">
    <source>
        <dbReference type="SAM" id="MobiDB-lite"/>
    </source>
</evidence>
<feature type="region of interest" description="Disordered" evidence="1">
    <location>
        <begin position="1"/>
        <end position="66"/>
    </location>
</feature>
<accession>A0A9W7B7F9</accession>
<dbReference type="EMBL" id="BLQM01000314">
    <property type="protein sequence ID" value="GMH82492.1"/>
    <property type="molecule type" value="Genomic_DNA"/>
</dbReference>
<protein>
    <submittedName>
        <fullName evidence="2">Uncharacterized protein</fullName>
    </submittedName>
</protein>
<reference evidence="3" key="1">
    <citation type="journal article" date="2023" name="Commun. Biol.">
        <title>Genome analysis of Parmales, the sister group of diatoms, reveals the evolutionary specialization of diatoms from phago-mixotrophs to photoautotrophs.</title>
        <authorList>
            <person name="Ban H."/>
            <person name="Sato S."/>
            <person name="Yoshikawa S."/>
            <person name="Yamada K."/>
            <person name="Nakamura Y."/>
            <person name="Ichinomiya M."/>
            <person name="Sato N."/>
            <person name="Blanc-Mathieu R."/>
            <person name="Endo H."/>
            <person name="Kuwata A."/>
            <person name="Ogata H."/>
        </authorList>
    </citation>
    <scope>NUCLEOTIDE SEQUENCE [LARGE SCALE GENOMIC DNA]</scope>
</reference>
<dbReference type="Proteomes" id="UP001162640">
    <property type="component" value="Unassembled WGS sequence"/>
</dbReference>
<organism evidence="2 3">
    <name type="scientific">Triparma laevis f. inornata</name>
    <dbReference type="NCBI Taxonomy" id="1714386"/>
    <lineage>
        <taxon>Eukaryota</taxon>
        <taxon>Sar</taxon>
        <taxon>Stramenopiles</taxon>
        <taxon>Ochrophyta</taxon>
        <taxon>Bolidophyceae</taxon>
        <taxon>Parmales</taxon>
        <taxon>Triparmaceae</taxon>
        <taxon>Triparma</taxon>
    </lineage>
</organism>
<feature type="region of interest" description="Disordered" evidence="1">
    <location>
        <begin position="303"/>
        <end position="326"/>
    </location>
</feature>
<feature type="compositionally biased region" description="Polar residues" evidence="1">
    <location>
        <begin position="22"/>
        <end position="31"/>
    </location>
</feature>
<feature type="compositionally biased region" description="Basic residues" evidence="1">
    <location>
        <begin position="246"/>
        <end position="257"/>
    </location>
</feature>
<evidence type="ECO:0000313" key="3">
    <source>
        <dbReference type="Proteomes" id="UP001162640"/>
    </source>
</evidence>
<feature type="region of interest" description="Disordered" evidence="1">
    <location>
        <begin position="208"/>
        <end position="261"/>
    </location>
</feature>
<feature type="compositionally biased region" description="Pro residues" evidence="1">
    <location>
        <begin position="47"/>
        <end position="64"/>
    </location>
</feature>
<feature type="compositionally biased region" description="Pro residues" evidence="1">
    <location>
        <begin position="343"/>
        <end position="355"/>
    </location>
</feature>
<dbReference type="AlphaFoldDB" id="A0A9W7B7F9"/>